<name>A0ABR8S5H1_9MICO</name>
<dbReference type="PANTHER" id="PTHR34385">
    <property type="entry name" value="D-ALANYL-D-ALANINE CARBOXYPEPTIDASE"/>
    <property type="match status" value="1"/>
</dbReference>
<feature type="domain" description="D-alanyl-D-alanine carboxypeptidase-like core" evidence="3">
    <location>
        <begin position="218"/>
        <end position="346"/>
    </location>
</feature>
<reference evidence="4 5" key="1">
    <citation type="submission" date="2020-08" db="EMBL/GenBank/DDBJ databases">
        <title>A Genomic Blueprint of the Chicken Gut Microbiome.</title>
        <authorList>
            <person name="Gilroy R."/>
            <person name="Ravi A."/>
            <person name="Getino M."/>
            <person name="Pursley I."/>
            <person name="Horton D.L."/>
            <person name="Alikhan N.-F."/>
            <person name="Baker D."/>
            <person name="Gharbi K."/>
            <person name="Hall N."/>
            <person name="Watson M."/>
            <person name="Adriaenssens E.M."/>
            <person name="Foster-Nyarko E."/>
            <person name="Jarju S."/>
            <person name="Secka A."/>
            <person name="Antonio M."/>
            <person name="Oren A."/>
            <person name="Chaudhuri R."/>
            <person name="La Ragione R.M."/>
            <person name="Hildebrand F."/>
            <person name="Pallen M.J."/>
        </authorList>
    </citation>
    <scope>NUCLEOTIDE SEQUENCE [LARGE SCALE GENOMIC DNA]</scope>
    <source>
        <strain evidence="4 5">Sa4CUA7</strain>
    </source>
</reference>
<keyword evidence="2" id="KW-0472">Membrane</keyword>
<keyword evidence="5" id="KW-1185">Reference proteome</keyword>
<dbReference type="InterPro" id="IPR052179">
    <property type="entry name" value="DD-CPase-like"/>
</dbReference>
<dbReference type="InterPro" id="IPR058193">
    <property type="entry name" value="VanY/YodJ_core_dom"/>
</dbReference>
<gene>
    <name evidence="4" type="ORF">H9651_11760</name>
</gene>
<feature type="region of interest" description="Disordered" evidence="1">
    <location>
        <begin position="111"/>
        <end position="131"/>
    </location>
</feature>
<dbReference type="Gene3D" id="3.30.1380.10">
    <property type="match status" value="1"/>
</dbReference>
<protein>
    <submittedName>
        <fullName evidence="4">M15 family metallopeptidase</fullName>
    </submittedName>
</protein>
<dbReference type="SUPFAM" id="SSF55166">
    <property type="entry name" value="Hedgehog/DD-peptidase"/>
    <property type="match status" value="1"/>
</dbReference>
<dbReference type="Proteomes" id="UP000648352">
    <property type="component" value="Unassembled WGS sequence"/>
</dbReference>
<feature type="transmembrane region" description="Helical" evidence="2">
    <location>
        <begin position="62"/>
        <end position="85"/>
    </location>
</feature>
<evidence type="ECO:0000313" key="5">
    <source>
        <dbReference type="Proteomes" id="UP000648352"/>
    </source>
</evidence>
<feature type="compositionally biased region" description="Low complexity" evidence="1">
    <location>
        <begin position="122"/>
        <end position="131"/>
    </location>
</feature>
<evidence type="ECO:0000256" key="2">
    <source>
        <dbReference type="SAM" id="Phobius"/>
    </source>
</evidence>
<dbReference type="InterPro" id="IPR009045">
    <property type="entry name" value="Zn_M74/Hedgehog-like"/>
</dbReference>
<dbReference type="PANTHER" id="PTHR34385:SF1">
    <property type="entry name" value="PEPTIDOGLYCAN L-ALANYL-D-GLUTAMATE ENDOPEPTIDASE CWLK"/>
    <property type="match status" value="1"/>
</dbReference>
<organism evidence="4 5">
    <name type="scientific">Microbacterium pullorum</name>
    <dbReference type="NCBI Taxonomy" id="2762236"/>
    <lineage>
        <taxon>Bacteria</taxon>
        <taxon>Bacillati</taxon>
        <taxon>Actinomycetota</taxon>
        <taxon>Actinomycetes</taxon>
        <taxon>Micrococcales</taxon>
        <taxon>Microbacteriaceae</taxon>
        <taxon>Microbacterium</taxon>
    </lineage>
</organism>
<accession>A0ABR8S5H1</accession>
<sequence>MRRARRSNGARVGCVGGPPPAGENGHVTEPPPPASRRALRAAVEKARPAPSAPRRAARRRGIVVLSATAAVLVWAVVAILFAVFAPGDTDRAGAPAADRAPAPWATALPVPTLQGATPPEPSAEAAEAAAPAPTDGICTEAALTAALAAGDDAAVIAAAGGAAAFRERVASGAAPCIDLADPERVWVVVNKQRPYAQLEYAPSALVAAGTVADAGHAILRTDAAAALAEMIAAARAAGAGEVGAQNGYRAYGTQRSIYAAQVAQRGAAGADLVSARPGFSEHQSGLAVDVVPCDPACGTLDDLAGTPADAWIREHAWEYGWIVRYEEGYTAITGYAHEPWHLRYIGADLARAYREGGFHSLEEFFELPPAPDYAD</sequence>
<comment type="caution">
    <text evidence="4">The sequence shown here is derived from an EMBL/GenBank/DDBJ whole genome shotgun (WGS) entry which is preliminary data.</text>
</comment>
<evidence type="ECO:0000313" key="4">
    <source>
        <dbReference type="EMBL" id="MBD7958319.1"/>
    </source>
</evidence>
<keyword evidence="2" id="KW-0812">Transmembrane</keyword>
<feature type="region of interest" description="Disordered" evidence="1">
    <location>
        <begin position="1"/>
        <end position="38"/>
    </location>
</feature>
<dbReference type="EMBL" id="JACSQP010000007">
    <property type="protein sequence ID" value="MBD7958319.1"/>
    <property type="molecule type" value="Genomic_DNA"/>
</dbReference>
<evidence type="ECO:0000259" key="3">
    <source>
        <dbReference type="Pfam" id="PF02557"/>
    </source>
</evidence>
<proteinExistence type="predicted"/>
<dbReference type="CDD" id="cd14852">
    <property type="entry name" value="LD-carboxypeptidase"/>
    <property type="match status" value="1"/>
</dbReference>
<dbReference type="Pfam" id="PF02557">
    <property type="entry name" value="VanY"/>
    <property type="match status" value="1"/>
</dbReference>
<evidence type="ECO:0000256" key="1">
    <source>
        <dbReference type="SAM" id="MobiDB-lite"/>
    </source>
</evidence>
<dbReference type="InterPro" id="IPR003709">
    <property type="entry name" value="VanY-like_core_dom"/>
</dbReference>
<keyword evidence="2" id="KW-1133">Transmembrane helix</keyword>